<keyword evidence="2" id="KW-1185">Reference proteome</keyword>
<accession>A0A7V7TWK2</accession>
<dbReference type="RefSeq" id="WP_150969890.1">
    <property type="nucleotide sequence ID" value="NZ_VZDO01000008.1"/>
</dbReference>
<gene>
    <name evidence="1" type="ORF">F6X38_11095</name>
</gene>
<comment type="caution">
    <text evidence="1">The sequence shown here is derived from an EMBL/GenBank/DDBJ whole genome shotgun (WGS) entry which is preliminary data.</text>
</comment>
<proteinExistence type="predicted"/>
<dbReference type="InterPro" id="IPR038573">
    <property type="entry name" value="BrnT_sf"/>
</dbReference>
<dbReference type="EMBL" id="VZDO01000008">
    <property type="protein sequence ID" value="KAB0679769.1"/>
    <property type="molecule type" value="Genomic_DNA"/>
</dbReference>
<protein>
    <submittedName>
        <fullName evidence="1">BrnT family toxin</fullName>
    </submittedName>
</protein>
<reference evidence="1 2" key="1">
    <citation type="submission" date="2019-09" db="EMBL/GenBank/DDBJ databases">
        <title>YIM 132180 draft genome.</title>
        <authorList>
            <person name="Zhang K."/>
        </authorList>
    </citation>
    <scope>NUCLEOTIDE SEQUENCE [LARGE SCALE GENOMIC DNA]</scope>
    <source>
        <strain evidence="1 2">YIM 132180</strain>
    </source>
</reference>
<dbReference type="AlphaFoldDB" id="A0A7V7TWK2"/>
<dbReference type="Proteomes" id="UP000432089">
    <property type="component" value="Unassembled WGS sequence"/>
</dbReference>
<dbReference type="Gene3D" id="3.10.450.530">
    <property type="entry name" value="Ribonuclease toxin, BrnT, of type II toxin-antitoxin system"/>
    <property type="match status" value="1"/>
</dbReference>
<name>A0A7V7TWK2_9HYPH</name>
<organism evidence="1 2">
    <name type="scientific">Plantimonas leprariae</name>
    <dbReference type="NCBI Taxonomy" id="2615207"/>
    <lineage>
        <taxon>Bacteria</taxon>
        <taxon>Pseudomonadati</taxon>
        <taxon>Pseudomonadota</taxon>
        <taxon>Alphaproteobacteria</taxon>
        <taxon>Hyphomicrobiales</taxon>
        <taxon>Aurantimonadaceae</taxon>
        <taxon>Plantimonas</taxon>
    </lineage>
</organism>
<sequence>MRFEFDPGKSAANLAKHGIDFVEPQRLWDDPRLFIFVARTEEETRYLAVGQLGDRCWSAVYTPRRDRVRLISVRHARRLEIERYESQ</sequence>
<dbReference type="InterPro" id="IPR007460">
    <property type="entry name" value="BrnT_toxin"/>
</dbReference>
<dbReference type="Pfam" id="PF04365">
    <property type="entry name" value="BrnT_toxin"/>
    <property type="match status" value="1"/>
</dbReference>
<evidence type="ECO:0000313" key="2">
    <source>
        <dbReference type="Proteomes" id="UP000432089"/>
    </source>
</evidence>
<evidence type="ECO:0000313" key="1">
    <source>
        <dbReference type="EMBL" id="KAB0679769.1"/>
    </source>
</evidence>